<accession>A0A084WGN9</accession>
<gene>
    <name evidence="1" type="ORF">ZHAS_00017482</name>
</gene>
<organism evidence="1">
    <name type="scientific">Anopheles sinensis</name>
    <name type="common">Mosquito</name>
    <dbReference type="NCBI Taxonomy" id="74873"/>
    <lineage>
        <taxon>Eukaryota</taxon>
        <taxon>Metazoa</taxon>
        <taxon>Ecdysozoa</taxon>
        <taxon>Arthropoda</taxon>
        <taxon>Hexapoda</taxon>
        <taxon>Insecta</taxon>
        <taxon>Pterygota</taxon>
        <taxon>Neoptera</taxon>
        <taxon>Endopterygota</taxon>
        <taxon>Diptera</taxon>
        <taxon>Nematocera</taxon>
        <taxon>Culicoidea</taxon>
        <taxon>Culicidae</taxon>
        <taxon>Anophelinae</taxon>
        <taxon>Anopheles</taxon>
    </lineage>
</organism>
<dbReference type="Proteomes" id="UP000030765">
    <property type="component" value="Unassembled WGS sequence"/>
</dbReference>
<evidence type="ECO:0000313" key="2">
    <source>
        <dbReference type="EnsemblMetazoa" id="ASIC017482-PA"/>
    </source>
</evidence>
<dbReference type="AlphaFoldDB" id="A0A084WGN9"/>
<reference evidence="2" key="2">
    <citation type="submission" date="2020-05" db="UniProtKB">
        <authorList>
            <consortium name="EnsemblMetazoa"/>
        </authorList>
    </citation>
    <scope>IDENTIFICATION</scope>
</reference>
<proteinExistence type="predicted"/>
<dbReference type="EMBL" id="KE525345">
    <property type="protein sequence ID" value="KFB49383.1"/>
    <property type="molecule type" value="Genomic_DNA"/>
</dbReference>
<dbReference type="EnsemblMetazoa" id="ASIC017482-RA">
    <property type="protein sequence ID" value="ASIC017482-PA"/>
    <property type="gene ID" value="ASIC017482"/>
</dbReference>
<evidence type="ECO:0000313" key="1">
    <source>
        <dbReference type="EMBL" id="KFB49383.1"/>
    </source>
</evidence>
<keyword evidence="3" id="KW-1185">Reference proteome</keyword>
<reference evidence="1 3" key="1">
    <citation type="journal article" date="2014" name="BMC Genomics">
        <title>Genome sequence of Anopheles sinensis provides insight into genetics basis of mosquito competence for malaria parasites.</title>
        <authorList>
            <person name="Zhou D."/>
            <person name="Zhang D."/>
            <person name="Ding G."/>
            <person name="Shi L."/>
            <person name="Hou Q."/>
            <person name="Ye Y."/>
            <person name="Xu Y."/>
            <person name="Zhou H."/>
            <person name="Xiong C."/>
            <person name="Li S."/>
            <person name="Yu J."/>
            <person name="Hong S."/>
            <person name="Yu X."/>
            <person name="Zou P."/>
            <person name="Chen C."/>
            <person name="Chang X."/>
            <person name="Wang W."/>
            <person name="Lv Y."/>
            <person name="Sun Y."/>
            <person name="Ma L."/>
            <person name="Shen B."/>
            <person name="Zhu C."/>
        </authorList>
    </citation>
    <scope>NUCLEOTIDE SEQUENCE [LARGE SCALE GENOMIC DNA]</scope>
</reference>
<evidence type="ECO:0000313" key="3">
    <source>
        <dbReference type="Proteomes" id="UP000030765"/>
    </source>
</evidence>
<dbReference type="VEuPathDB" id="VectorBase:ASIC017482"/>
<dbReference type="EMBL" id="ATLV01023647">
    <property type="status" value="NOT_ANNOTATED_CDS"/>
    <property type="molecule type" value="Genomic_DNA"/>
</dbReference>
<name>A0A084WGN9_ANOSI</name>
<protein>
    <submittedName>
        <fullName evidence="1 2">24-hydroxycholesterol 7-alpha-hydroxylase</fullName>
    </submittedName>
</protein>
<sequence length="102" mass="11255">MEMLHSADGVVRDRMFETCPTCSRAGLERQAPDGQQRMSPYLCKHVYLVVSWVFWDTSEGDRETGLCMSRKAPGDAPSAMTDGLTSIRLHPPVVGGVTISIR</sequence>